<organism evidence="1 2">
    <name type="scientific">Pseudomonas phage Psa21</name>
    <dbReference type="NCBI Taxonomy" id="2530023"/>
    <lineage>
        <taxon>Viruses</taxon>
        <taxon>Duplodnaviria</taxon>
        <taxon>Heunggongvirae</taxon>
        <taxon>Uroviricota</taxon>
        <taxon>Caudoviricetes</taxon>
        <taxon>Chimalliviridae</taxon>
        <taxon>Tepukevirus</taxon>
        <taxon>Tepukevirus Psa21</taxon>
    </lineage>
</organism>
<name>A0A481W4F8_9CAUD</name>
<dbReference type="EMBL" id="MK552327">
    <property type="protein sequence ID" value="QBJ02689.1"/>
    <property type="molecule type" value="Genomic_DNA"/>
</dbReference>
<dbReference type="Proteomes" id="UP000294134">
    <property type="component" value="Segment"/>
</dbReference>
<accession>A0A481W4F8</accession>
<protein>
    <submittedName>
        <fullName evidence="1">Uncharacterized protein</fullName>
    </submittedName>
</protein>
<evidence type="ECO:0000313" key="1">
    <source>
        <dbReference type="EMBL" id="QBJ02689.1"/>
    </source>
</evidence>
<reference evidence="1 2" key="1">
    <citation type="submission" date="2019-02" db="EMBL/GenBank/DDBJ databases">
        <authorList>
            <person name="Frampton R.A."/>
            <person name="Wojtus J.K."/>
            <person name="Fineran P.C."/>
            <person name="Hendrickson H.L."/>
        </authorList>
    </citation>
    <scope>NUCLEOTIDE SEQUENCE [LARGE SCALE GENOMIC DNA]</scope>
</reference>
<gene>
    <name evidence="1" type="ORF">PSA21_162</name>
</gene>
<sequence>MRPEFIEWHLKYHQKSLGVLTYDECVAKAHSVEQTISDLPVGKPGLYELAKQCKKLWHYAEALSYVEALGRDDHLSRKEYLCSWRSRKDGVIIKEHHETIVFMIPRRMRMPREQREFMAEEICNLYRTFVSASDVEFMSLTQ</sequence>
<keyword evidence="2" id="KW-1185">Reference proteome</keyword>
<proteinExistence type="predicted"/>
<evidence type="ECO:0000313" key="2">
    <source>
        <dbReference type="Proteomes" id="UP000294134"/>
    </source>
</evidence>